<feature type="binding site" evidence="11">
    <location>
        <position position="323"/>
    </location>
    <ligand>
        <name>S-adenosyl-L-methionine</name>
        <dbReference type="ChEBI" id="CHEBI:59789"/>
    </ligand>
</feature>
<dbReference type="SUPFAM" id="SSF53335">
    <property type="entry name" value="S-adenosyl-L-methionine-dependent methyltransferases"/>
    <property type="match status" value="1"/>
</dbReference>
<dbReference type="GO" id="GO:0005634">
    <property type="term" value="C:nucleus"/>
    <property type="evidence" value="ECO:0007669"/>
    <property type="project" value="UniProtKB-SubCell"/>
</dbReference>
<dbReference type="InterPro" id="IPR056744">
    <property type="entry name" value="TRM5/TYW2-like_N"/>
</dbReference>
<comment type="catalytic activity">
    <reaction evidence="10 11">
        <text>guanosine(37) in tRNA + S-adenosyl-L-methionine = N(1)-methylguanosine(37) in tRNA + S-adenosyl-L-homocysteine + H(+)</text>
        <dbReference type="Rhea" id="RHEA:36899"/>
        <dbReference type="Rhea" id="RHEA-COMP:10145"/>
        <dbReference type="Rhea" id="RHEA-COMP:10147"/>
        <dbReference type="ChEBI" id="CHEBI:15378"/>
        <dbReference type="ChEBI" id="CHEBI:57856"/>
        <dbReference type="ChEBI" id="CHEBI:59789"/>
        <dbReference type="ChEBI" id="CHEBI:73542"/>
        <dbReference type="ChEBI" id="CHEBI:74269"/>
        <dbReference type="EC" id="2.1.1.228"/>
    </reaction>
</comment>
<keyword evidence="6 11" id="KW-0819">tRNA processing</keyword>
<keyword evidence="8 11" id="KW-0539">Nucleus</keyword>
<dbReference type="EMBL" id="PZQS01000008">
    <property type="protein sequence ID" value="PVD26652.1"/>
    <property type="molecule type" value="Genomic_DNA"/>
</dbReference>
<feature type="binding site" evidence="11">
    <location>
        <begin position="301"/>
        <end position="302"/>
    </location>
    <ligand>
        <name>S-adenosyl-L-methionine</name>
        <dbReference type="ChEBI" id="CHEBI:59789"/>
    </ligand>
</feature>
<comment type="subunit">
    <text evidence="11">Monomer.</text>
</comment>
<feature type="domain" description="SAM-dependent methyltransferase TRM5/TYW2-type" evidence="12">
    <location>
        <begin position="145"/>
        <end position="410"/>
    </location>
</feature>
<dbReference type="Pfam" id="PF25133">
    <property type="entry name" value="TYW2_N_2"/>
    <property type="match status" value="1"/>
</dbReference>
<comment type="similarity">
    <text evidence="1">Belongs to the class I-like SAM-binding methyltransferase superfamily. TRM5/TYW2 family.</text>
</comment>
<evidence type="ECO:0000256" key="4">
    <source>
        <dbReference type="ARBA" id="ARBA00022679"/>
    </source>
</evidence>
<dbReference type="InterPro" id="IPR025792">
    <property type="entry name" value="tRNA_Gua_MeTrfase_euk"/>
</dbReference>
<keyword evidence="14" id="KW-1185">Reference proteome</keyword>
<dbReference type="FunFam" id="3.30.300.110:FF:000001">
    <property type="entry name" value="tRNA (guanine(37)-N1)-methyltransferase"/>
    <property type="match status" value="1"/>
</dbReference>
<reference evidence="13 14" key="1">
    <citation type="submission" date="2018-04" db="EMBL/GenBank/DDBJ databases">
        <title>The genome of golden apple snail Pomacea canaliculata provides insight into stress tolerance and invasive adaptation.</title>
        <authorList>
            <person name="Liu C."/>
            <person name="Liu B."/>
            <person name="Ren Y."/>
            <person name="Zhang Y."/>
            <person name="Wang H."/>
            <person name="Li S."/>
            <person name="Jiang F."/>
            <person name="Yin L."/>
            <person name="Zhang G."/>
            <person name="Qian W."/>
            <person name="Fan W."/>
        </authorList>
    </citation>
    <scope>NUCLEOTIDE SEQUENCE [LARGE SCALE GENOMIC DNA]</scope>
    <source>
        <strain evidence="13">SZHN2017</strain>
        <tissue evidence="13">Muscle</tissue>
    </source>
</reference>
<accession>A0A2T7NZP4</accession>
<evidence type="ECO:0000313" key="14">
    <source>
        <dbReference type="Proteomes" id="UP000245119"/>
    </source>
</evidence>
<dbReference type="InterPro" id="IPR056743">
    <property type="entry name" value="TRM5-TYW2-like_MTfase"/>
</dbReference>
<evidence type="ECO:0000256" key="1">
    <source>
        <dbReference type="ARBA" id="ARBA00009775"/>
    </source>
</evidence>
<dbReference type="Pfam" id="PF02475">
    <property type="entry name" value="TRM5-TYW2_MTfase"/>
    <property type="match status" value="1"/>
</dbReference>
<evidence type="ECO:0000256" key="10">
    <source>
        <dbReference type="ARBA" id="ARBA00047783"/>
    </source>
</evidence>
<evidence type="ECO:0000256" key="6">
    <source>
        <dbReference type="ARBA" id="ARBA00022694"/>
    </source>
</evidence>
<dbReference type="Proteomes" id="UP000245119">
    <property type="component" value="Linkage Group LG8"/>
</dbReference>
<evidence type="ECO:0000256" key="5">
    <source>
        <dbReference type="ARBA" id="ARBA00022691"/>
    </source>
</evidence>
<comment type="subcellular location">
    <subcellularLocation>
        <location evidence="11">Mitochondrion matrix</location>
    </subcellularLocation>
    <subcellularLocation>
        <location evidence="11">Nucleus</location>
    </subcellularLocation>
    <subcellularLocation>
        <location evidence="11">Cytoplasm</location>
    </subcellularLocation>
    <text evidence="11">Predominantly in the mitochondria and in the nucleus.</text>
</comment>
<evidence type="ECO:0000259" key="12">
    <source>
        <dbReference type="PROSITE" id="PS51684"/>
    </source>
</evidence>
<dbReference type="GO" id="GO:0005759">
    <property type="term" value="C:mitochondrial matrix"/>
    <property type="evidence" value="ECO:0007669"/>
    <property type="project" value="UniProtKB-SubCell"/>
</dbReference>
<keyword evidence="4 11" id="KW-0808">Transferase</keyword>
<evidence type="ECO:0000256" key="2">
    <source>
        <dbReference type="ARBA" id="ARBA00022490"/>
    </source>
</evidence>
<dbReference type="STRING" id="400727.A0A2T7NZP4"/>
<gene>
    <name evidence="13" type="ORF">C0Q70_14330</name>
</gene>
<evidence type="ECO:0000256" key="9">
    <source>
        <dbReference type="ARBA" id="ARBA00045951"/>
    </source>
</evidence>
<keyword evidence="2 11" id="KW-0963">Cytoplasm</keyword>
<dbReference type="PROSITE" id="PS51684">
    <property type="entry name" value="SAM_MT_TRM5_TYW2"/>
    <property type="match status" value="1"/>
</dbReference>
<comment type="function">
    <text evidence="11">Specifically methylates the N1 position of guanosine-37 in various cytoplasmic and mitochondrial tRNAs. Methylation is not dependent on the nature of the nucleoside 5' of the target nucleoside. This is the first step in the biosynthesis of wybutosine (yW), a modified base adjacent to the anticodon of tRNAs and required for accurate decoding.</text>
</comment>
<sequence>MDFQQHESSPFMPPEAVRGIQTLDRDLFSRSVSVPALRVNVRQIGALTKGKLLQPVILKMPRIKPFAELAATDPERKTHKLLLLDPRKCKIIDEFRPDEVKSLNDLGIDVQNREWFEIELGYDNWTLSDILQAVLPAGSNGVSGFSIIGHIAHFNLKMEVMDYKYLIGQVVLDKTPSVKTVVNKLNTIDNTFRNFQMELLAGTDNFITRAKENGYIFELDFSKVYWNPRLGTEHQRVVDLLHKGDNLFDVFAGVGPFAIPAAKKGVAVFANDLNPDSYAALVTNIKLNKVPSSAITAYNLDGRAFMRTVLKTHLIDRLQKVANAIRVDDETTSGCKVRDHVTARGLDSPTKQSENECEPAHEIHRPDDVCVVPGSDLPPDAFGRVFVVMNLPALAVEFLDVFPGLLASCP</sequence>
<dbReference type="Gene3D" id="3.30.300.110">
    <property type="entry name" value="Met-10+ protein-like domains"/>
    <property type="match status" value="1"/>
</dbReference>
<keyword evidence="7 11" id="KW-0496">Mitochondrion</keyword>
<feature type="binding site" evidence="11">
    <location>
        <position position="234"/>
    </location>
    <ligand>
        <name>S-adenosyl-L-methionine</name>
        <dbReference type="ChEBI" id="CHEBI:59789"/>
    </ligand>
</feature>
<evidence type="ECO:0000256" key="11">
    <source>
        <dbReference type="HAMAP-Rule" id="MF_03152"/>
    </source>
</evidence>
<feature type="binding site" evidence="11">
    <location>
        <begin position="272"/>
        <end position="273"/>
    </location>
    <ligand>
        <name>S-adenosyl-L-methionine</name>
        <dbReference type="ChEBI" id="CHEBI:59789"/>
    </ligand>
</feature>
<dbReference type="OrthoDB" id="408788at2759"/>
<evidence type="ECO:0000256" key="7">
    <source>
        <dbReference type="ARBA" id="ARBA00023128"/>
    </source>
</evidence>
<proteinExistence type="inferred from homology"/>
<dbReference type="InterPro" id="IPR029063">
    <property type="entry name" value="SAM-dependent_MTases_sf"/>
</dbReference>
<dbReference type="Gene3D" id="3.40.50.150">
    <property type="entry name" value="Vaccinia Virus protein VP39"/>
    <property type="match status" value="1"/>
</dbReference>
<dbReference type="EC" id="2.1.1.228" evidence="11"/>
<evidence type="ECO:0000256" key="3">
    <source>
        <dbReference type="ARBA" id="ARBA00022603"/>
    </source>
</evidence>
<dbReference type="GO" id="GO:0070901">
    <property type="term" value="P:mitochondrial tRNA methylation"/>
    <property type="evidence" value="ECO:0007669"/>
    <property type="project" value="TreeGrafter"/>
</dbReference>
<comment type="function">
    <text evidence="9">Involved in mitochondrial tRNA methylation. Specifically methylates the N1 position of guanosine-37 in various tRNAs. Methylation is not dependent on the nature of the nucleoside 5' of the target nucleoside. This is the first step in the biosynthesis of wybutosine (yW), a modified base adjacent to the anticodon of tRNAs and required for accurate decoding.</text>
</comment>
<dbReference type="HAMAP" id="MF_03152">
    <property type="entry name" value="TRM5"/>
    <property type="match status" value="1"/>
</dbReference>
<comment type="similarity">
    <text evidence="11">Belongs to the TRM5 / TYW2 family.</text>
</comment>
<organism evidence="13 14">
    <name type="scientific">Pomacea canaliculata</name>
    <name type="common">Golden apple snail</name>
    <dbReference type="NCBI Taxonomy" id="400727"/>
    <lineage>
        <taxon>Eukaryota</taxon>
        <taxon>Metazoa</taxon>
        <taxon>Spiralia</taxon>
        <taxon>Lophotrochozoa</taxon>
        <taxon>Mollusca</taxon>
        <taxon>Gastropoda</taxon>
        <taxon>Caenogastropoda</taxon>
        <taxon>Architaenioglossa</taxon>
        <taxon>Ampullarioidea</taxon>
        <taxon>Ampullariidae</taxon>
        <taxon>Pomacea</taxon>
    </lineage>
</organism>
<dbReference type="GO" id="GO:0002939">
    <property type="term" value="P:tRNA N1-guanine methylation"/>
    <property type="evidence" value="ECO:0007669"/>
    <property type="project" value="TreeGrafter"/>
</dbReference>
<dbReference type="PANTHER" id="PTHR23245">
    <property type="entry name" value="TRNA METHYLTRANSFERASE"/>
    <property type="match status" value="1"/>
</dbReference>
<name>A0A2T7NZP4_POMCA</name>
<keyword evidence="3 11" id="KW-0489">Methyltransferase</keyword>
<dbReference type="GO" id="GO:0052906">
    <property type="term" value="F:tRNA (guanine(37)-N1)-methyltransferase activity"/>
    <property type="evidence" value="ECO:0007669"/>
    <property type="project" value="UniProtKB-UniRule"/>
</dbReference>
<dbReference type="PANTHER" id="PTHR23245:SF36">
    <property type="entry name" value="TRNA (GUANINE(37)-N1)-METHYLTRANSFERASE"/>
    <property type="match status" value="1"/>
</dbReference>
<dbReference type="InterPro" id="IPR030382">
    <property type="entry name" value="MeTrfase_TRM5/TYW2"/>
</dbReference>
<evidence type="ECO:0000313" key="13">
    <source>
        <dbReference type="EMBL" id="PVD26652.1"/>
    </source>
</evidence>
<protein>
    <recommendedName>
        <fullName evidence="11">tRNA (guanine(37)-N1)-methyltransferase</fullName>
        <ecNumber evidence="11">2.1.1.228</ecNumber>
    </recommendedName>
    <alternativeName>
        <fullName evidence="11">M1G-methyltransferase</fullName>
    </alternativeName>
    <alternativeName>
        <fullName evidence="11">tRNA [GM37] methyltransferase</fullName>
    </alternativeName>
    <alternativeName>
        <fullName evidence="11">tRNA methyltransferase 5 homolog</fullName>
    </alternativeName>
</protein>
<evidence type="ECO:0000256" key="8">
    <source>
        <dbReference type="ARBA" id="ARBA00023242"/>
    </source>
</evidence>
<comment type="caution">
    <text evidence="13">The sequence shown here is derived from an EMBL/GenBank/DDBJ whole genome shotgun (WGS) entry which is preliminary data.</text>
</comment>
<keyword evidence="5 11" id="KW-0949">S-adenosyl-L-methionine</keyword>
<dbReference type="AlphaFoldDB" id="A0A2T7NZP4"/>